<dbReference type="RefSeq" id="WP_036867846.1">
    <property type="nucleotide sequence ID" value="NZ_JRNJ01000003.1"/>
</dbReference>
<accession>A0AAW3FI31</accession>
<organism evidence="1 2">
    <name type="scientific">Prevotella histicola JCM 15637 = DNF00424</name>
    <dbReference type="NCBI Taxonomy" id="1236504"/>
    <lineage>
        <taxon>Bacteria</taxon>
        <taxon>Pseudomonadati</taxon>
        <taxon>Bacteroidota</taxon>
        <taxon>Bacteroidia</taxon>
        <taxon>Bacteroidales</taxon>
        <taxon>Prevotellaceae</taxon>
        <taxon>Prevotella</taxon>
    </lineage>
</organism>
<dbReference type="EMBL" id="JRNJ01000003">
    <property type="protein sequence ID" value="KGF31031.1"/>
    <property type="molecule type" value="Genomic_DNA"/>
</dbReference>
<evidence type="ECO:0000313" key="1">
    <source>
        <dbReference type="EMBL" id="KGF31031.1"/>
    </source>
</evidence>
<protein>
    <submittedName>
        <fullName evidence="1">PcfK-like protein</fullName>
    </submittedName>
</protein>
<dbReference type="Pfam" id="PF14058">
    <property type="entry name" value="PcfK"/>
    <property type="match status" value="1"/>
</dbReference>
<gene>
    <name evidence="1" type="ORF">HMPREF2132_00350</name>
</gene>
<proteinExistence type="predicted"/>
<evidence type="ECO:0000313" key="2">
    <source>
        <dbReference type="Proteomes" id="UP000029533"/>
    </source>
</evidence>
<dbReference type="InterPro" id="IPR025624">
    <property type="entry name" value="PcfK"/>
</dbReference>
<dbReference type="Proteomes" id="UP000029533">
    <property type="component" value="Unassembled WGS sequence"/>
</dbReference>
<dbReference type="AlphaFoldDB" id="A0AAW3FI31"/>
<reference evidence="1 2" key="1">
    <citation type="submission" date="2014-07" db="EMBL/GenBank/DDBJ databases">
        <authorList>
            <person name="McCorrison J."/>
            <person name="Sanka R."/>
            <person name="Torralba M."/>
            <person name="Gillis M."/>
            <person name="Haft D.H."/>
            <person name="Methe B."/>
            <person name="Sutton G."/>
            <person name="Nelson K.E."/>
        </authorList>
    </citation>
    <scope>NUCLEOTIDE SEQUENCE [LARGE SCALE GENOMIC DNA]</scope>
    <source>
        <strain evidence="1 2">DNF00424</strain>
    </source>
</reference>
<comment type="caution">
    <text evidence="1">The sequence shown here is derived from an EMBL/GenBank/DDBJ whole genome shotgun (WGS) entry which is preliminary data.</text>
</comment>
<name>A0AAW3FI31_9BACT</name>
<sequence>MKGTEHFKSVIQCYLENRASYDELFAETFRKENKSIDECVTYILSEVQKSGCSGFSDDEIYSMAVHYYDEDDIEVGKPNSCKVVVNHTIELTEEEKAEARQRAVEQYQREELSKIKSRNARPKKAETTEIVSQPSLFEF</sequence>